<protein>
    <submittedName>
        <fullName evidence="1">Uncharacterized protein</fullName>
    </submittedName>
</protein>
<organism evidence="1 2">
    <name type="scientific">Agromyces larvae</name>
    <dbReference type="NCBI Taxonomy" id="2929802"/>
    <lineage>
        <taxon>Bacteria</taxon>
        <taxon>Bacillati</taxon>
        <taxon>Actinomycetota</taxon>
        <taxon>Actinomycetes</taxon>
        <taxon>Micrococcales</taxon>
        <taxon>Microbacteriaceae</taxon>
        <taxon>Agromyces</taxon>
    </lineage>
</organism>
<dbReference type="EMBL" id="CP094528">
    <property type="protein sequence ID" value="UOE45937.1"/>
    <property type="molecule type" value="Genomic_DNA"/>
</dbReference>
<keyword evidence="2" id="KW-1185">Reference proteome</keyword>
<dbReference type="Proteomes" id="UP000832097">
    <property type="component" value="Chromosome"/>
</dbReference>
<reference evidence="1 2" key="1">
    <citation type="submission" date="2022-03" db="EMBL/GenBank/DDBJ databases">
        <title>Mucilaginibacter sp. isolated from the gut of Protaetia brevitarsis seulensis larvae.</title>
        <authorList>
            <person name="Won M."/>
            <person name="Kim S.-J."/>
            <person name="Kwon S.-W."/>
        </authorList>
    </citation>
    <scope>NUCLEOTIDE SEQUENCE [LARGE SCALE GENOMIC DNA]</scope>
    <source>
        <strain evidence="1 2">CFWR-12</strain>
    </source>
</reference>
<dbReference type="RefSeq" id="WP_243558684.1">
    <property type="nucleotide sequence ID" value="NZ_CP094528.1"/>
</dbReference>
<name>A0ABY4C3B7_9MICO</name>
<sequence length="95" mass="10767">MKTADQIAADITDGLTRDDFETRADVRALIIEAIEADRAQRAEEFTWQVIAITSPREPEAIVGTYRSRFEAEAVADRWNSVNNKYGITYRAEEDA</sequence>
<accession>A0ABY4C3B7</accession>
<gene>
    <name evidence="1" type="ORF">MTO99_09410</name>
</gene>
<evidence type="ECO:0000313" key="2">
    <source>
        <dbReference type="Proteomes" id="UP000832097"/>
    </source>
</evidence>
<proteinExistence type="predicted"/>
<evidence type="ECO:0000313" key="1">
    <source>
        <dbReference type="EMBL" id="UOE45937.1"/>
    </source>
</evidence>